<evidence type="ECO:0000313" key="1">
    <source>
        <dbReference type="EMBL" id="MFC0514639.1"/>
    </source>
</evidence>
<dbReference type="EMBL" id="JBHLTS010000021">
    <property type="protein sequence ID" value="MFC0514639.1"/>
    <property type="molecule type" value="Genomic_DNA"/>
</dbReference>
<reference evidence="1 2" key="1">
    <citation type="submission" date="2024-09" db="EMBL/GenBank/DDBJ databases">
        <authorList>
            <person name="Sun Q."/>
            <person name="Mori K."/>
        </authorList>
    </citation>
    <scope>NUCLEOTIDE SEQUENCE [LARGE SCALE GENOMIC DNA]</scope>
    <source>
        <strain evidence="1 2">NCAIM B.02415</strain>
    </source>
</reference>
<dbReference type="Proteomes" id="UP001589828">
    <property type="component" value="Unassembled WGS sequence"/>
</dbReference>
<evidence type="ECO:0000313" key="2">
    <source>
        <dbReference type="Proteomes" id="UP001589828"/>
    </source>
</evidence>
<dbReference type="InterPro" id="IPR022385">
    <property type="entry name" value="Rhs_assc_core"/>
</dbReference>
<dbReference type="PANTHER" id="PTHR32305">
    <property type="match status" value="1"/>
</dbReference>
<dbReference type="NCBIfam" id="TIGR03696">
    <property type="entry name" value="Rhs_assc_core"/>
    <property type="match status" value="1"/>
</dbReference>
<dbReference type="Gene3D" id="2.180.10.10">
    <property type="entry name" value="RHS repeat-associated core"/>
    <property type="match status" value="1"/>
</dbReference>
<name>A0ABV6L591_9SPHI</name>
<dbReference type="InterPro" id="IPR050708">
    <property type="entry name" value="T6SS_VgrG/RHS"/>
</dbReference>
<keyword evidence="2" id="KW-1185">Reference proteome</keyword>
<gene>
    <name evidence="1" type="ORF">ACFFGT_10520</name>
</gene>
<dbReference type="RefSeq" id="WP_377022483.1">
    <property type="nucleotide sequence ID" value="NZ_JBHLTS010000021.1"/>
</dbReference>
<accession>A0ABV6L591</accession>
<organism evidence="1 2">
    <name type="scientific">Mucilaginibacter angelicae</name>
    <dbReference type="NCBI Taxonomy" id="869718"/>
    <lineage>
        <taxon>Bacteria</taxon>
        <taxon>Pseudomonadati</taxon>
        <taxon>Bacteroidota</taxon>
        <taxon>Sphingobacteriia</taxon>
        <taxon>Sphingobacteriales</taxon>
        <taxon>Sphingobacteriaceae</taxon>
        <taxon>Mucilaginibacter</taxon>
    </lineage>
</organism>
<proteinExistence type="predicted"/>
<protein>
    <submittedName>
        <fullName evidence="1">RHS repeat-associated core domain-containing protein</fullName>
    </submittedName>
</protein>
<sequence>MIDSYTYDPFGTIIFHHGNTKQPFRFMGELGVESENSSLYYVRARYYDAANGRFLSKDTYPYSLSNPQTLNRYVYATNNPVLRFDQTGNYQHQDDNREGNKGEIIEKFISTLLDILDKTLDDSKDLKYQLLSNQQVQETIGKIVKNAPFVLTAKELIELYISYKNKDITSQVAIEKGVFVISSSLIGRFFGPYVGIAADFVNPTVAE</sequence>
<comment type="caution">
    <text evidence="1">The sequence shown here is derived from an EMBL/GenBank/DDBJ whole genome shotgun (WGS) entry which is preliminary data.</text>
</comment>
<dbReference type="PANTHER" id="PTHR32305:SF15">
    <property type="entry name" value="PROTEIN RHSA-RELATED"/>
    <property type="match status" value="1"/>
</dbReference>